<reference evidence="10 11" key="1">
    <citation type="submission" date="2023-10" db="EMBL/GenBank/DDBJ databases">
        <title>Genome-Wide Identification Analysis in wild type Solanum Pinnatisectum Reveals Some Genes Defensing Phytophthora Infestans.</title>
        <authorList>
            <person name="Sun C."/>
        </authorList>
    </citation>
    <scope>NUCLEOTIDE SEQUENCE [LARGE SCALE GENOMIC DNA]</scope>
    <source>
        <strain evidence="10">LQN</strain>
        <tissue evidence="10">Leaf</tissue>
    </source>
</reference>
<proteinExistence type="inferred from homology"/>
<evidence type="ECO:0000256" key="3">
    <source>
        <dbReference type="ARBA" id="ARBA00022448"/>
    </source>
</evidence>
<evidence type="ECO:0000256" key="4">
    <source>
        <dbReference type="ARBA" id="ARBA00022692"/>
    </source>
</evidence>
<dbReference type="EMBL" id="JAWPEI010000011">
    <property type="protein sequence ID" value="KAK4711736.1"/>
    <property type="molecule type" value="Genomic_DNA"/>
</dbReference>
<evidence type="ECO:0000256" key="8">
    <source>
        <dbReference type="ARBA" id="ARBA00023136"/>
    </source>
</evidence>
<keyword evidence="4 9" id="KW-0812">Transmembrane</keyword>
<keyword evidence="8 9" id="KW-0472">Membrane</keyword>
<keyword evidence="5" id="KW-0571">Peptide transport</keyword>
<dbReference type="InterPro" id="IPR004648">
    <property type="entry name" value="Oligpept_transpt"/>
</dbReference>
<feature type="transmembrane region" description="Helical" evidence="9">
    <location>
        <begin position="84"/>
        <end position="107"/>
    </location>
</feature>
<keyword evidence="11" id="KW-1185">Reference proteome</keyword>
<dbReference type="NCBIfam" id="TIGR00728">
    <property type="entry name" value="OPT_sfam"/>
    <property type="match status" value="1"/>
</dbReference>
<evidence type="ECO:0000313" key="10">
    <source>
        <dbReference type="EMBL" id="KAK4711736.1"/>
    </source>
</evidence>
<dbReference type="Proteomes" id="UP001311915">
    <property type="component" value="Unassembled WGS sequence"/>
</dbReference>
<dbReference type="Pfam" id="PF03169">
    <property type="entry name" value="OPT"/>
    <property type="match status" value="1"/>
</dbReference>
<dbReference type="AlphaFoldDB" id="A0AAV9KEL4"/>
<feature type="transmembrane region" description="Helical" evidence="9">
    <location>
        <begin position="231"/>
        <end position="250"/>
    </location>
</feature>
<evidence type="ECO:0000313" key="11">
    <source>
        <dbReference type="Proteomes" id="UP001311915"/>
    </source>
</evidence>
<evidence type="ECO:0000256" key="9">
    <source>
        <dbReference type="SAM" id="Phobius"/>
    </source>
</evidence>
<evidence type="ECO:0000256" key="2">
    <source>
        <dbReference type="ARBA" id="ARBA00005484"/>
    </source>
</evidence>
<name>A0AAV9KEL4_9SOLN</name>
<dbReference type="InterPro" id="IPR004813">
    <property type="entry name" value="OPT"/>
</dbReference>
<evidence type="ECO:0000256" key="6">
    <source>
        <dbReference type="ARBA" id="ARBA00022927"/>
    </source>
</evidence>
<dbReference type="GO" id="GO:0016020">
    <property type="term" value="C:membrane"/>
    <property type="evidence" value="ECO:0007669"/>
    <property type="project" value="UniProtKB-SubCell"/>
</dbReference>
<organism evidence="10 11">
    <name type="scientific">Solanum pinnatisectum</name>
    <name type="common">tansyleaf nightshade</name>
    <dbReference type="NCBI Taxonomy" id="50273"/>
    <lineage>
        <taxon>Eukaryota</taxon>
        <taxon>Viridiplantae</taxon>
        <taxon>Streptophyta</taxon>
        <taxon>Embryophyta</taxon>
        <taxon>Tracheophyta</taxon>
        <taxon>Spermatophyta</taxon>
        <taxon>Magnoliopsida</taxon>
        <taxon>eudicotyledons</taxon>
        <taxon>Gunneridae</taxon>
        <taxon>Pentapetalae</taxon>
        <taxon>asterids</taxon>
        <taxon>lamiids</taxon>
        <taxon>Solanales</taxon>
        <taxon>Solanaceae</taxon>
        <taxon>Solanoideae</taxon>
        <taxon>Solaneae</taxon>
        <taxon>Solanum</taxon>
    </lineage>
</organism>
<comment type="caution">
    <text evidence="10">The sequence shown here is derived from an EMBL/GenBank/DDBJ whole genome shotgun (WGS) entry which is preliminary data.</text>
</comment>
<evidence type="ECO:0000256" key="5">
    <source>
        <dbReference type="ARBA" id="ARBA00022856"/>
    </source>
</evidence>
<evidence type="ECO:0000256" key="7">
    <source>
        <dbReference type="ARBA" id="ARBA00022989"/>
    </source>
</evidence>
<keyword evidence="3" id="KW-0813">Transport</keyword>
<comment type="subcellular location">
    <subcellularLocation>
        <location evidence="1">Membrane</location>
        <topology evidence="1">Multi-pass membrane protein</topology>
    </subcellularLocation>
</comment>
<evidence type="ECO:0000256" key="1">
    <source>
        <dbReference type="ARBA" id="ARBA00004141"/>
    </source>
</evidence>
<feature type="transmembrane region" description="Helical" evidence="9">
    <location>
        <begin position="153"/>
        <end position="172"/>
    </location>
</feature>
<keyword evidence="7 9" id="KW-1133">Transmembrane helix</keyword>
<dbReference type="GO" id="GO:0035673">
    <property type="term" value="F:oligopeptide transmembrane transporter activity"/>
    <property type="evidence" value="ECO:0007669"/>
    <property type="project" value="InterPro"/>
</dbReference>
<accession>A0AAV9KEL4</accession>
<gene>
    <name evidence="10" type="ORF">R3W88_006249</name>
</gene>
<keyword evidence="6" id="KW-0653">Protein transport</keyword>
<dbReference type="PANTHER" id="PTHR22601">
    <property type="entry name" value="ISP4 LIKE PROTEIN"/>
    <property type="match status" value="1"/>
</dbReference>
<comment type="similarity">
    <text evidence="2">Belongs to the oligopeptide OPT transporter (TC 2.A.67.1) family.</text>
</comment>
<sequence>MVGCFASMWSCLLFHPPDWSHYCYHKPSKPILNVITEYIIRYLYPGYPIANMCFKVYGYISMKQGLTFLKDLKLGHFMNIPPRVMFMAQVVGTLISAFAHLGISWWLMNSVPNICDRALLPQESPWTCPADHVFYDASVVWGLIGSWRIFGNLGYYSAINWFSLISAVAPVFKAFPNHQWIRLISVPVVLAGMVKMPPATAVNYNSWTIIAFISGFVVYRYCKSWWSRHNYVLSGAFDAGLAFMGVLLYLCLGQEHVSLQWWGGRHANTCPLASCPTSKGIVVDGCPIF</sequence>
<protein>
    <recommendedName>
        <fullName evidence="12">Oligopeptide transporter</fullName>
    </recommendedName>
</protein>
<evidence type="ECO:0008006" key="12">
    <source>
        <dbReference type="Google" id="ProtNLM"/>
    </source>
</evidence>
<feature type="transmembrane region" description="Helical" evidence="9">
    <location>
        <begin position="202"/>
        <end position="219"/>
    </location>
</feature>
<dbReference type="GO" id="GO:0015031">
    <property type="term" value="P:protein transport"/>
    <property type="evidence" value="ECO:0007669"/>
    <property type="project" value="UniProtKB-KW"/>
</dbReference>